<keyword evidence="13" id="KW-1185">Reference proteome</keyword>
<dbReference type="GeneID" id="42855718"/>
<evidence type="ECO:0000256" key="6">
    <source>
        <dbReference type="ARBA" id="ARBA00022692"/>
    </source>
</evidence>
<name>A0A0D8J1Y0_9FIRM</name>
<feature type="transmembrane region" description="Helical" evidence="10">
    <location>
        <begin position="428"/>
        <end position="446"/>
    </location>
</feature>
<dbReference type="NCBIfam" id="TIGR00797">
    <property type="entry name" value="matE"/>
    <property type="match status" value="1"/>
</dbReference>
<comment type="caution">
    <text evidence="11">The sequence shown here is derived from an EMBL/GenBank/DDBJ whole genome shotgun (WGS) entry which is preliminary data.</text>
</comment>
<dbReference type="PIRSF" id="PIRSF006603">
    <property type="entry name" value="DinF"/>
    <property type="match status" value="1"/>
</dbReference>
<dbReference type="InterPro" id="IPR048279">
    <property type="entry name" value="MdtK-like"/>
</dbReference>
<dbReference type="PANTHER" id="PTHR43823">
    <property type="entry name" value="SPORULATION PROTEIN YKVU"/>
    <property type="match status" value="1"/>
</dbReference>
<feature type="transmembrane region" description="Helical" evidence="10">
    <location>
        <begin position="274"/>
        <end position="296"/>
    </location>
</feature>
<feature type="transmembrane region" description="Helical" evidence="10">
    <location>
        <begin position="322"/>
        <end position="342"/>
    </location>
</feature>
<comment type="similarity">
    <text evidence="2">Belongs to the multi antimicrobial extrusion (MATE) (TC 2.A.66.1) family. MepA subfamily.</text>
</comment>
<feature type="transmembrane region" description="Helical" evidence="10">
    <location>
        <begin position="238"/>
        <end position="262"/>
    </location>
</feature>
<evidence type="ECO:0000256" key="4">
    <source>
        <dbReference type="ARBA" id="ARBA00022448"/>
    </source>
</evidence>
<dbReference type="GO" id="GO:0015297">
    <property type="term" value="F:antiporter activity"/>
    <property type="evidence" value="ECO:0007669"/>
    <property type="project" value="InterPro"/>
</dbReference>
<keyword evidence="7 10" id="KW-1133">Transmembrane helix</keyword>
<evidence type="ECO:0000313" key="13">
    <source>
        <dbReference type="Proteomes" id="UP000032483"/>
    </source>
</evidence>
<accession>A0A0D8J1Y0</accession>
<feature type="transmembrane region" description="Helical" evidence="10">
    <location>
        <begin position="95"/>
        <end position="117"/>
    </location>
</feature>
<keyword evidence="5" id="KW-1003">Cell membrane</keyword>
<comment type="subcellular location">
    <subcellularLocation>
        <location evidence="1">Cell membrane</location>
        <topology evidence="1">Multi-pass membrane protein</topology>
    </subcellularLocation>
</comment>
<feature type="transmembrane region" description="Helical" evidence="10">
    <location>
        <begin position="12"/>
        <end position="36"/>
    </location>
</feature>
<keyword evidence="8 10" id="KW-0472">Membrane</keyword>
<evidence type="ECO:0000256" key="8">
    <source>
        <dbReference type="ARBA" id="ARBA00023136"/>
    </source>
</evidence>
<feature type="transmembrane region" description="Helical" evidence="10">
    <location>
        <begin position="172"/>
        <end position="192"/>
    </location>
</feature>
<dbReference type="InterPro" id="IPR002528">
    <property type="entry name" value="MATE_fam"/>
</dbReference>
<evidence type="ECO:0000256" key="7">
    <source>
        <dbReference type="ARBA" id="ARBA00022989"/>
    </source>
</evidence>
<evidence type="ECO:0000256" key="3">
    <source>
        <dbReference type="ARBA" id="ARBA00022106"/>
    </source>
</evidence>
<protein>
    <recommendedName>
        <fullName evidence="3">Multidrug export protein MepA</fullName>
    </recommendedName>
</protein>
<dbReference type="AlphaFoldDB" id="A0A0D8J1Y0"/>
<dbReference type="Pfam" id="PF01554">
    <property type="entry name" value="MatE"/>
    <property type="match status" value="2"/>
</dbReference>
<dbReference type="RefSeq" id="WP_050004595.1">
    <property type="nucleotide sequence ID" value="NZ_CAUEXJ010000031.1"/>
</dbReference>
<dbReference type="EMBL" id="WMZR01000006">
    <property type="protein sequence ID" value="MTS51119.1"/>
    <property type="molecule type" value="Genomic_DNA"/>
</dbReference>
<keyword evidence="4" id="KW-0813">Transport</keyword>
<keyword evidence="9" id="KW-0046">Antibiotic resistance</keyword>
<dbReference type="GO" id="GO:0046677">
    <property type="term" value="P:response to antibiotic"/>
    <property type="evidence" value="ECO:0007669"/>
    <property type="project" value="UniProtKB-KW"/>
</dbReference>
<reference evidence="12 14" key="2">
    <citation type="journal article" date="2019" name="Nat. Med.">
        <title>A library of human gut bacterial isolates paired with longitudinal multiomics data enables mechanistic microbiome research.</title>
        <authorList>
            <person name="Poyet M."/>
            <person name="Groussin M."/>
            <person name="Gibbons S.M."/>
            <person name="Avila-Pacheco J."/>
            <person name="Jiang X."/>
            <person name="Kearney S.M."/>
            <person name="Perrotta A.R."/>
            <person name="Berdy B."/>
            <person name="Zhao S."/>
            <person name="Lieberman T.D."/>
            <person name="Swanson P.K."/>
            <person name="Smith M."/>
            <person name="Roesemann S."/>
            <person name="Alexander J.E."/>
            <person name="Rich S.A."/>
            <person name="Livny J."/>
            <person name="Vlamakis H."/>
            <person name="Clish C."/>
            <person name="Bullock K."/>
            <person name="Deik A."/>
            <person name="Scott J."/>
            <person name="Pierce K.A."/>
            <person name="Xavier R.J."/>
            <person name="Alm E.J."/>
        </authorList>
    </citation>
    <scope>NUCLEOTIDE SEQUENCE [LARGE SCALE GENOMIC DNA]</scope>
    <source>
        <strain evidence="12 14">BIOML-A7</strain>
    </source>
</reference>
<evidence type="ECO:0000313" key="11">
    <source>
        <dbReference type="EMBL" id="KJF40917.1"/>
    </source>
</evidence>
<dbReference type="PANTHER" id="PTHR43823:SF3">
    <property type="entry name" value="MULTIDRUG EXPORT PROTEIN MEPA"/>
    <property type="match status" value="1"/>
</dbReference>
<feature type="transmembrane region" description="Helical" evidence="10">
    <location>
        <begin position="198"/>
        <end position="217"/>
    </location>
</feature>
<evidence type="ECO:0000256" key="10">
    <source>
        <dbReference type="SAM" id="Phobius"/>
    </source>
</evidence>
<dbReference type="Proteomes" id="UP000032483">
    <property type="component" value="Unassembled WGS sequence"/>
</dbReference>
<evidence type="ECO:0000256" key="9">
    <source>
        <dbReference type="ARBA" id="ARBA00023251"/>
    </source>
</evidence>
<dbReference type="CDD" id="cd13143">
    <property type="entry name" value="MATE_MepA_like"/>
    <property type="match status" value="1"/>
</dbReference>
<reference evidence="11" key="1">
    <citation type="submission" date="2015-02" db="EMBL/GenBank/DDBJ databases">
        <title>A novel member of the family Ruminococcaceae isolated from human feces.</title>
        <authorList>
            <person name="Shkoporov A.N."/>
            <person name="Chaplin A.V."/>
            <person name="Motuzova O.V."/>
            <person name="Kafarskaia L.I."/>
            <person name="Khokhlova E.V."/>
            <person name="Efimov B.A."/>
        </authorList>
    </citation>
    <scope>NUCLEOTIDE SEQUENCE [LARGE SCALE GENOMIC DNA]</scope>
    <source>
        <strain evidence="11">585-1</strain>
    </source>
</reference>
<dbReference type="GO" id="GO:0005886">
    <property type="term" value="C:plasma membrane"/>
    <property type="evidence" value="ECO:0007669"/>
    <property type="project" value="UniProtKB-SubCell"/>
</dbReference>
<organism evidence="11 13">
    <name type="scientific">Ruthenibacterium lactatiformans</name>
    <dbReference type="NCBI Taxonomy" id="1550024"/>
    <lineage>
        <taxon>Bacteria</taxon>
        <taxon>Bacillati</taxon>
        <taxon>Bacillota</taxon>
        <taxon>Clostridia</taxon>
        <taxon>Eubacteriales</taxon>
        <taxon>Oscillospiraceae</taxon>
        <taxon>Ruthenibacterium</taxon>
    </lineage>
</organism>
<evidence type="ECO:0000256" key="5">
    <source>
        <dbReference type="ARBA" id="ARBA00022475"/>
    </source>
</evidence>
<dbReference type="EMBL" id="JXXK01000003">
    <property type="protein sequence ID" value="KJF40917.1"/>
    <property type="molecule type" value="Genomic_DNA"/>
</dbReference>
<evidence type="ECO:0000313" key="12">
    <source>
        <dbReference type="EMBL" id="MTS51119.1"/>
    </source>
</evidence>
<evidence type="ECO:0000313" key="14">
    <source>
        <dbReference type="Proteomes" id="UP000449193"/>
    </source>
</evidence>
<feature type="transmembrane region" description="Helical" evidence="10">
    <location>
        <begin position="48"/>
        <end position="74"/>
    </location>
</feature>
<feature type="transmembrane region" description="Helical" evidence="10">
    <location>
        <begin position="137"/>
        <end position="160"/>
    </location>
</feature>
<feature type="transmembrane region" description="Helical" evidence="10">
    <location>
        <begin position="362"/>
        <end position="389"/>
    </location>
</feature>
<evidence type="ECO:0000256" key="2">
    <source>
        <dbReference type="ARBA" id="ARBA00008417"/>
    </source>
</evidence>
<dbReference type="InterPro" id="IPR045070">
    <property type="entry name" value="MATE_MepA-like"/>
</dbReference>
<keyword evidence="6 10" id="KW-0812">Transmembrane</keyword>
<dbReference type="InterPro" id="IPR051327">
    <property type="entry name" value="MATE_MepA_subfamily"/>
</dbReference>
<dbReference type="GO" id="GO:0042910">
    <property type="term" value="F:xenobiotic transmembrane transporter activity"/>
    <property type="evidence" value="ECO:0007669"/>
    <property type="project" value="InterPro"/>
</dbReference>
<proteinExistence type="inferred from homology"/>
<dbReference type="Proteomes" id="UP000449193">
    <property type="component" value="Unassembled WGS sequence"/>
</dbReference>
<sequence>MRAGNDLGSGRIGVLVGRIALPSMLAQFISVLYSIVDRIFIGQIPGEGALALAGAGVCGPVVTMVGSVAFLVGVGGAPLLSIKRGEGDDDAARGILANCFLMLCVFSVALPAAILPFREPMLRLFGASDATYSYAEAYFTLYLLGTPFALLASGLNQFIVCQGFAADGMKSVALGAVLNIVLDPVFIFAFGLGVRGAAIATVLSQLASCVYAVRFLLGKKPPIRITRGGYSAAVMRRVLTLGFSPFIIIALDNVMIIAMNAVLQHYGGAARGDALVTCATIAQSFMLVVTMPLGGITGGTQSILSYNYGAYRTERVRQAQKYIFGLGLVFTAVMTLAARLAGPLFVRLFTTDEALAAQAFDTIKVCTLALLPLGLQYEVVDGFTALGLAKLALPLSLWRKAVYFAAVFALPAFFGADAVFYAEPISDVLGPLASVAVYCVCIRGVLARRAALAPQKLPN</sequence>
<dbReference type="PATRIC" id="fig|1550024.3.peg.803"/>
<evidence type="ECO:0000256" key="1">
    <source>
        <dbReference type="ARBA" id="ARBA00004651"/>
    </source>
</evidence>
<gene>
    <name evidence="12" type="ORF">GMD52_06160</name>
    <name evidence="11" type="ORF">TQ39_03595</name>
</gene>
<feature type="transmembrane region" description="Helical" evidence="10">
    <location>
        <begin position="401"/>
        <end position="422"/>
    </location>
</feature>